<evidence type="ECO:0000313" key="3">
    <source>
        <dbReference type="Proteomes" id="UP000515317"/>
    </source>
</evidence>
<organism evidence="2 3">
    <name type="scientific">Terrihabitans soli</name>
    <dbReference type="NCBI Taxonomy" id="708113"/>
    <lineage>
        <taxon>Bacteria</taxon>
        <taxon>Pseudomonadati</taxon>
        <taxon>Pseudomonadota</taxon>
        <taxon>Alphaproteobacteria</taxon>
        <taxon>Hyphomicrobiales</taxon>
        <taxon>Terrihabitans</taxon>
    </lineage>
</organism>
<name>A0A6S6QXV2_9HYPH</name>
<accession>A0A6S6QXV2</accession>
<dbReference type="AlphaFoldDB" id="A0A6S6QXV2"/>
<feature type="transmembrane region" description="Helical" evidence="1">
    <location>
        <begin position="76"/>
        <end position="93"/>
    </location>
</feature>
<feature type="transmembrane region" description="Helical" evidence="1">
    <location>
        <begin position="21"/>
        <end position="44"/>
    </location>
</feature>
<keyword evidence="1" id="KW-1133">Transmembrane helix</keyword>
<keyword evidence="1" id="KW-0472">Membrane</keyword>
<sequence>MLNRLQGKWQTFKYNYGWPDFVFLFDGWLARAAIAIPFIGYLIIFNDYVAEGLSLDILANESALAFGLTASSRLKFIYFGLLLLGVASMTYFWRRPHAIKLGKSLFEYEENCLRHFTVNEYIQIHGNIRGSGYDSFTVHGDYYDSEYDNFLDVALGPKEKNGERDFSLSNWQAAKNKYEGLLRSMLIENYHRGKTSRRTSLTICIVTAALGYALLAVPSVDVFIKVVTDIVLNNGIEAANERH</sequence>
<dbReference type="RefSeq" id="WP_222875711.1">
    <property type="nucleotide sequence ID" value="NZ_AP023361.1"/>
</dbReference>
<gene>
    <name evidence="2" type="ORF">IZ6_28470</name>
</gene>
<evidence type="ECO:0000256" key="1">
    <source>
        <dbReference type="SAM" id="Phobius"/>
    </source>
</evidence>
<protein>
    <submittedName>
        <fullName evidence="2">Uncharacterized protein</fullName>
    </submittedName>
</protein>
<keyword evidence="1" id="KW-0812">Transmembrane</keyword>
<proteinExistence type="predicted"/>
<dbReference type="KEGG" id="tso:IZ6_28470"/>
<dbReference type="Proteomes" id="UP000515317">
    <property type="component" value="Chromosome"/>
</dbReference>
<feature type="transmembrane region" description="Helical" evidence="1">
    <location>
        <begin position="201"/>
        <end position="224"/>
    </location>
</feature>
<reference evidence="2 3" key="1">
    <citation type="submission" date="2020-08" db="EMBL/GenBank/DDBJ databases">
        <title>Genome sequence of Rhizobiales bacterium strain IZ6.</title>
        <authorList>
            <person name="Nakai R."/>
            <person name="Naganuma T."/>
        </authorList>
    </citation>
    <scope>NUCLEOTIDE SEQUENCE [LARGE SCALE GENOMIC DNA]</scope>
    <source>
        <strain evidence="2 3">IZ6</strain>
    </source>
</reference>
<keyword evidence="3" id="KW-1185">Reference proteome</keyword>
<dbReference type="EMBL" id="AP023361">
    <property type="protein sequence ID" value="BCJ92112.1"/>
    <property type="molecule type" value="Genomic_DNA"/>
</dbReference>
<evidence type="ECO:0000313" key="2">
    <source>
        <dbReference type="EMBL" id="BCJ92112.1"/>
    </source>
</evidence>